<evidence type="ECO:0000313" key="7">
    <source>
        <dbReference type="Proteomes" id="UP000316473"/>
    </source>
</evidence>
<dbReference type="InterPro" id="IPR050811">
    <property type="entry name" value="Phosphate_ABC_transporter"/>
</dbReference>
<dbReference type="SUPFAM" id="SSF53850">
    <property type="entry name" value="Periplasmic binding protein-like II"/>
    <property type="match status" value="1"/>
</dbReference>
<sequence>MLIFIGGCDSASHMRSLIKIDGSSTVFPIIEAAAEDFQISKKGAVMIIAGISGTGGGFKKFCRDEVDIVGASRPILSSEMEQCRDSEVQYIELPVALDALTIAVNPNNNWIDSITVAELKKIWEPAAQEKILNWNQINAAWPAAKMKLFGAGADSGTFDYFTEAIVGKAKSSRGDFTASEDDNVLVQGVSSDLYALGFFGFAYYIENQTKLKAVAVHNGQADVLPSMTTVQDGSYWPLSRPLFIYINAQSIHKPEIREFVMFFMQHAQELVAEVKYFPLKDEFYAHNIQLFTDGVVGTAMQGEAGTGMSIQELYHRERVQ</sequence>
<dbReference type="GO" id="GO:0005576">
    <property type="term" value="C:extracellular region"/>
    <property type="evidence" value="ECO:0007669"/>
    <property type="project" value="UniProtKB-SubCell"/>
</dbReference>
<dbReference type="Pfam" id="PF12849">
    <property type="entry name" value="PBP_like_2"/>
    <property type="match status" value="1"/>
</dbReference>
<evidence type="ECO:0000313" key="6">
    <source>
        <dbReference type="EMBL" id="BBL35334.1"/>
    </source>
</evidence>
<comment type="similarity">
    <text evidence="1 4">Belongs to the PstS family.</text>
</comment>
<dbReference type="FunFam" id="3.40.190.10:FF:000156">
    <property type="entry name" value="Phosphate ABC transporter, phosphate-binding protein"/>
    <property type="match status" value="1"/>
</dbReference>
<dbReference type="GO" id="GO:0042597">
    <property type="term" value="C:periplasmic space"/>
    <property type="evidence" value="ECO:0007669"/>
    <property type="project" value="UniProtKB-SubCell"/>
</dbReference>
<gene>
    <name evidence="6" type="ORF">Nstercoris_01597</name>
</gene>
<dbReference type="GO" id="GO:0006817">
    <property type="term" value="P:phosphate ion transport"/>
    <property type="evidence" value="ECO:0007669"/>
    <property type="project" value="UniProtKB-UniRule"/>
</dbReference>
<dbReference type="InterPro" id="IPR011862">
    <property type="entry name" value="Phos-bd"/>
</dbReference>
<comment type="function">
    <text evidence="4">Involved in the system for phosphate transport across the cytoplasmic membrane.</text>
</comment>
<keyword evidence="4" id="KW-0592">Phosphate transport</keyword>
<protein>
    <recommendedName>
        <fullName evidence="4">Phosphate-binding protein</fullName>
    </recommendedName>
</protein>
<proteinExistence type="inferred from homology"/>
<dbReference type="Proteomes" id="UP000316473">
    <property type="component" value="Chromosome"/>
</dbReference>
<reference evidence="6 7" key="1">
    <citation type="submission" date="2019-06" db="EMBL/GenBank/DDBJ databases">
        <title>Nitrosomonas stercoris KYUHI-S whole genome shotgun sequence.</title>
        <authorList>
            <person name="Nakagawa T."/>
            <person name="Tsuchiya Y."/>
            <person name="Takahashi R."/>
        </authorList>
    </citation>
    <scope>NUCLEOTIDE SEQUENCE [LARGE SCALE GENOMIC DNA]</scope>
    <source>
        <strain evidence="6 7">KYUHI-S</strain>
    </source>
</reference>
<keyword evidence="2 4" id="KW-0813">Transport</keyword>
<evidence type="ECO:0000259" key="5">
    <source>
        <dbReference type="Pfam" id="PF12849"/>
    </source>
</evidence>
<evidence type="ECO:0000256" key="3">
    <source>
        <dbReference type="ARBA" id="ARBA00022729"/>
    </source>
</evidence>
<keyword evidence="4" id="KW-0574">Periplasm</keyword>
<dbReference type="EMBL" id="AP019755">
    <property type="protein sequence ID" value="BBL35334.1"/>
    <property type="molecule type" value="Genomic_DNA"/>
</dbReference>
<evidence type="ECO:0000256" key="1">
    <source>
        <dbReference type="ARBA" id="ARBA00008725"/>
    </source>
</evidence>
<keyword evidence="3" id="KW-0732">Signal</keyword>
<dbReference type="CDD" id="cd13654">
    <property type="entry name" value="PBP2_phosphate_like_2"/>
    <property type="match status" value="1"/>
</dbReference>
<evidence type="ECO:0000256" key="4">
    <source>
        <dbReference type="RuleBase" id="RU367119"/>
    </source>
</evidence>
<keyword evidence="7" id="KW-1185">Reference proteome</keyword>
<organism evidence="6 7">
    <name type="scientific">Nitrosomonas stercoris</name>
    <dbReference type="NCBI Taxonomy" id="1444684"/>
    <lineage>
        <taxon>Bacteria</taxon>
        <taxon>Pseudomonadati</taxon>
        <taxon>Pseudomonadota</taxon>
        <taxon>Betaproteobacteria</taxon>
        <taxon>Nitrosomonadales</taxon>
        <taxon>Nitrosomonadaceae</taxon>
        <taxon>Nitrosomonas</taxon>
    </lineage>
</organism>
<accession>A0A4Y1YMT5</accession>
<dbReference type="Gene3D" id="3.40.190.10">
    <property type="entry name" value="Periplasmic binding protein-like II"/>
    <property type="match status" value="2"/>
</dbReference>
<dbReference type="PANTHER" id="PTHR30570:SF1">
    <property type="entry name" value="PHOSPHATE-BINDING PROTEIN PSTS"/>
    <property type="match status" value="1"/>
</dbReference>
<dbReference type="GO" id="GO:0042301">
    <property type="term" value="F:phosphate ion binding"/>
    <property type="evidence" value="ECO:0007669"/>
    <property type="project" value="UniProtKB-UniRule"/>
</dbReference>
<keyword evidence="4" id="KW-0964">Secreted</keyword>
<dbReference type="NCBIfam" id="TIGR02136">
    <property type="entry name" value="ptsS_2"/>
    <property type="match status" value="1"/>
</dbReference>
<dbReference type="InterPro" id="IPR024370">
    <property type="entry name" value="PBP_domain"/>
</dbReference>
<dbReference type="PANTHER" id="PTHR30570">
    <property type="entry name" value="PERIPLASMIC PHOSPHATE BINDING COMPONENT OF PHOSPHATE ABC TRANSPORTER"/>
    <property type="match status" value="1"/>
</dbReference>
<dbReference type="GO" id="GO:0007155">
    <property type="term" value="P:cell adhesion"/>
    <property type="evidence" value="ECO:0007669"/>
    <property type="project" value="UniProtKB-UniRule"/>
</dbReference>
<dbReference type="AlphaFoldDB" id="A0A4Y1YMT5"/>
<comment type="subcellular location">
    <subcellularLocation>
        <location evidence="4">Periplasm</location>
    </subcellularLocation>
    <subcellularLocation>
        <location evidence="4">Secreted</location>
    </subcellularLocation>
</comment>
<evidence type="ECO:0000256" key="2">
    <source>
        <dbReference type="ARBA" id="ARBA00022448"/>
    </source>
</evidence>
<feature type="domain" description="PBP" evidence="5">
    <location>
        <begin position="15"/>
        <end position="264"/>
    </location>
</feature>
<dbReference type="KEGG" id="nst:Nstercoris_01597"/>
<name>A0A4Y1YMT5_9PROT</name>